<dbReference type="InterPro" id="IPR000673">
    <property type="entry name" value="Sig_transdc_resp-reg_Me-estase"/>
</dbReference>
<dbReference type="CDD" id="cd17541">
    <property type="entry name" value="REC_CheB-like"/>
    <property type="match status" value="1"/>
</dbReference>
<dbReference type="SMART" id="SM00448">
    <property type="entry name" value="REC"/>
    <property type="match status" value="1"/>
</dbReference>
<feature type="active site" evidence="4 5">
    <location>
        <position position="300"/>
    </location>
</feature>
<evidence type="ECO:0000256" key="6">
    <source>
        <dbReference type="PROSITE-ProRule" id="PRU00169"/>
    </source>
</evidence>
<protein>
    <recommendedName>
        <fullName evidence="4">Protein-glutamate methylesterase/protein-glutamine glutaminase</fullName>
        <ecNumber evidence="4">3.1.1.61</ecNumber>
        <ecNumber evidence="4">3.5.1.44</ecNumber>
    </recommendedName>
</protein>
<name>A0A2W5KN61_ANCNO</name>
<comment type="catalytic activity">
    <reaction evidence="4">
        <text>L-glutaminyl-[protein] + H2O = L-glutamyl-[protein] + NH4(+)</text>
        <dbReference type="Rhea" id="RHEA:16441"/>
        <dbReference type="Rhea" id="RHEA-COMP:10207"/>
        <dbReference type="Rhea" id="RHEA-COMP:10208"/>
        <dbReference type="ChEBI" id="CHEBI:15377"/>
        <dbReference type="ChEBI" id="CHEBI:28938"/>
        <dbReference type="ChEBI" id="CHEBI:29973"/>
        <dbReference type="ChEBI" id="CHEBI:30011"/>
        <dbReference type="EC" id="3.5.1.44"/>
    </reaction>
</comment>
<feature type="domain" description="CheB-type methylesterase" evidence="8">
    <location>
        <begin position="171"/>
        <end position="358"/>
    </location>
</feature>
<dbReference type="EMBL" id="QFPN01000003">
    <property type="protein sequence ID" value="PZQ17284.1"/>
    <property type="molecule type" value="Genomic_DNA"/>
</dbReference>
<dbReference type="NCBIfam" id="NF001965">
    <property type="entry name" value="PRK00742.1"/>
    <property type="match status" value="1"/>
</dbReference>
<dbReference type="PROSITE" id="PS50122">
    <property type="entry name" value="CHEB"/>
    <property type="match status" value="1"/>
</dbReference>
<dbReference type="GO" id="GO:0008984">
    <property type="term" value="F:protein-glutamate methylesterase activity"/>
    <property type="evidence" value="ECO:0007669"/>
    <property type="project" value="UniProtKB-UniRule"/>
</dbReference>
<comment type="function">
    <text evidence="4">Involved in chemotaxis. Part of a chemotaxis signal transduction system that modulates chemotaxis in response to various stimuli. Catalyzes the demethylation of specific methylglutamate residues introduced into the chemoreceptors (methyl-accepting chemotaxis proteins or MCP) by CheR. Also mediates the irreversible deamidation of specific glutamine residues to glutamic acid.</text>
</comment>
<reference evidence="9 10" key="1">
    <citation type="submission" date="2017-08" db="EMBL/GenBank/DDBJ databases">
        <title>Infants hospitalized years apart are colonized by the same room-sourced microbial strains.</title>
        <authorList>
            <person name="Brooks B."/>
            <person name="Olm M.R."/>
            <person name="Firek B.A."/>
            <person name="Baker R."/>
            <person name="Thomas B.C."/>
            <person name="Morowitz M.J."/>
            <person name="Banfield J.F."/>
        </authorList>
    </citation>
    <scope>NUCLEOTIDE SEQUENCE [LARGE SCALE GENOMIC DNA]</scope>
    <source>
        <strain evidence="9">S2_005_003_R2_43</strain>
    </source>
</reference>
<accession>A0A2W5KN61</accession>
<comment type="domain">
    <text evidence="4">Contains a C-terminal catalytic domain, and an N-terminal region which modulates catalytic activity.</text>
</comment>
<evidence type="ECO:0000313" key="10">
    <source>
        <dbReference type="Proteomes" id="UP000249577"/>
    </source>
</evidence>
<dbReference type="PROSITE" id="PS50110">
    <property type="entry name" value="RESPONSE_REGULATORY"/>
    <property type="match status" value="1"/>
</dbReference>
<dbReference type="EC" id="3.5.1.44" evidence="4"/>
<keyword evidence="1 4" id="KW-0145">Chemotaxis</keyword>
<proteinExistence type="inferred from homology"/>
<dbReference type="CDD" id="cd16432">
    <property type="entry name" value="CheB_Rec"/>
    <property type="match status" value="1"/>
</dbReference>
<feature type="active site" evidence="4 5">
    <location>
        <position position="204"/>
    </location>
</feature>
<sequence length="360" mass="37181">MVVDDSVVVRSLTSRWLQEQPGFEVVASCRSGLDAVARVAALRPDVVVLDVEMPGMDGVEALPLLLKARAGLAVLMNSSYTTRGADLSLRCLALGATDVLAKPSRDTVQTEQYRQELLARVRALGDFSRRRGAPSAAFQPRPTPAARLAGVARTAEIGGQAAGGDRRVSCVAVGSSTGGPQALMELFRAMNGSFRDLPVLVTQHMPAGFTAALGEHLSRAAGVTAREARDNEPLAGGVVYIAPGGRHMSVAKGAGGVVVKLEDGPAVNFCKPSVDPMFRSASKIYGAGLVAVVLTGMGSDGATAVKAVADAGGRVLAQDEATSVVWGMPGAAAATGVCAAILPLKEMGPRVIRMIERGRS</sequence>
<evidence type="ECO:0000313" key="9">
    <source>
        <dbReference type="EMBL" id="PZQ17284.1"/>
    </source>
</evidence>
<dbReference type="GO" id="GO:0006935">
    <property type="term" value="P:chemotaxis"/>
    <property type="evidence" value="ECO:0007669"/>
    <property type="project" value="UniProtKB-UniRule"/>
</dbReference>
<dbReference type="SUPFAM" id="SSF52738">
    <property type="entry name" value="Methylesterase CheB, C-terminal domain"/>
    <property type="match status" value="1"/>
</dbReference>
<dbReference type="PANTHER" id="PTHR42872">
    <property type="entry name" value="PROTEIN-GLUTAMATE METHYLESTERASE/PROTEIN-GLUTAMINE GLUTAMINASE"/>
    <property type="match status" value="1"/>
</dbReference>
<dbReference type="InterPro" id="IPR008248">
    <property type="entry name" value="CheB-like"/>
</dbReference>
<dbReference type="GO" id="GO:0005737">
    <property type="term" value="C:cytoplasm"/>
    <property type="evidence" value="ECO:0007669"/>
    <property type="project" value="UniProtKB-SubCell"/>
</dbReference>
<dbReference type="InterPro" id="IPR011006">
    <property type="entry name" value="CheY-like_superfamily"/>
</dbReference>
<feature type="active site" evidence="4 5">
    <location>
        <position position="176"/>
    </location>
</feature>
<evidence type="ECO:0000256" key="1">
    <source>
        <dbReference type="ARBA" id="ARBA00022500"/>
    </source>
</evidence>
<dbReference type="Pfam" id="PF01339">
    <property type="entry name" value="CheB_methylest"/>
    <property type="match status" value="1"/>
</dbReference>
<evidence type="ECO:0000259" key="8">
    <source>
        <dbReference type="PROSITE" id="PS50122"/>
    </source>
</evidence>
<organism evidence="9 10">
    <name type="scientific">Ancylobacter novellus</name>
    <name type="common">Thiobacillus novellus</name>
    <dbReference type="NCBI Taxonomy" id="921"/>
    <lineage>
        <taxon>Bacteria</taxon>
        <taxon>Pseudomonadati</taxon>
        <taxon>Pseudomonadota</taxon>
        <taxon>Alphaproteobacteria</taxon>
        <taxon>Hyphomicrobiales</taxon>
        <taxon>Xanthobacteraceae</taxon>
        <taxon>Ancylobacter</taxon>
    </lineage>
</organism>
<evidence type="ECO:0000256" key="4">
    <source>
        <dbReference type="HAMAP-Rule" id="MF_00099"/>
    </source>
</evidence>
<comment type="similarity">
    <text evidence="4">Belongs to the CheB family.</text>
</comment>
<gene>
    <name evidence="4" type="primary">cheB</name>
    <name evidence="9" type="ORF">DI565_06980</name>
</gene>
<dbReference type="Proteomes" id="UP000249577">
    <property type="component" value="Unassembled WGS sequence"/>
</dbReference>
<comment type="caution">
    <text evidence="9">The sequence shown here is derived from an EMBL/GenBank/DDBJ whole genome shotgun (WGS) entry which is preliminary data.</text>
</comment>
<dbReference type="EC" id="3.1.1.61" evidence="4"/>
<comment type="subcellular location">
    <subcellularLocation>
        <location evidence="4">Cytoplasm</location>
    </subcellularLocation>
</comment>
<dbReference type="GO" id="GO:0000156">
    <property type="term" value="F:phosphorelay response regulator activity"/>
    <property type="evidence" value="ECO:0007669"/>
    <property type="project" value="InterPro"/>
</dbReference>
<evidence type="ECO:0000259" key="7">
    <source>
        <dbReference type="PROSITE" id="PS50110"/>
    </source>
</evidence>
<comment type="PTM">
    <text evidence="4">Phosphorylated by CheA. Phosphorylation of the N-terminal regulatory domain activates the methylesterase activity.</text>
</comment>
<dbReference type="SUPFAM" id="SSF52172">
    <property type="entry name" value="CheY-like"/>
    <property type="match status" value="1"/>
</dbReference>
<dbReference type="HAMAP" id="MF_00099">
    <property type="entry name" value="CheB_chemtxs"/>
    <property type="match status" value="1"/>
</dbReference>
<evidence type="ECO:0000256" key="5">
    <source>
        <dbReference type="PROSITE-ProRule" id="PRU00050"/>
    </source>
</evidence>
<dbReference type="InterPro" id="IPR035909">
    <property type="entry name" value="CheB_C"/>
</dbReference>
<feature type="domain" description="Response regulatory" evidence="7">
    <location>
        <begin position="1"/>
        <end position="117"/>
    </location>
</feature>
<keyword evidence="4 6" id="KW-0597">Phosphoprotein</keyword>
<dbReference type="Gene3D" id="3.40.50.2300">
    <property type="match status" value="1"/>
</dbReference>
<keyword evidence="2 4" id="KW-0378">Hydrolase</keyword>
<comment type="catalytic activity">
    <reaction evidence="3 4">
        <text>[protein]-L-glutamate 5-O-methyl ester + H2O = L-glutamyl-[protein] + methanol + H(+)</text>
        <dbReference type="Rhea" id="RHEA:23236"/>
        <dbReference type="Rhea" id="RHEA-COMP:10208"/>
        <dbReference type="Rhea" id="RHEA-COMP:10311"/>
        <dbReference type="ChEBI" id="CHEBI:15377"/>
        <dbReference type="ChEBI" id="CHEBI:15378"/>
        <dbReference type="ChEBI" id="CHEBI:17790"/>
        <dbReference type="ChEBI" id="CHEBI:29973"/>
        <dbReference type="ChEBI" id="CHEBI:82795"/>
        <dbReference type="EC" id="3.1.1.61"/>
    </reaction>
</comment>
<dbReference type="Gene3D" id="3.40.50.180">
    <property type="entry name" value="Methylesterase CheB, C-terminal domain"/>
    <property type="match status" value="1"/>
</dbReference>
<dbReference type="Pfam" id="PF00072">
    <property type="entry name" value="Response_reg"/>
    <property type="match status" value="1"/>
</dbReference>
<dbReference type="GO" id="GO:0050568">
    <property type="term" value="F:protein-glutamine glutaminase activity"/>
    <property type="evidence" value="ECO:0007669"/>
    <property type="project" value="UniProtKB-UniRule"/>
</dbReference>
<keyword evidence="4" id="KW-0963">Cytoplasm</keyword>
<dbReference type="AlphaFoldDB" id="A0A2W5KN61"/>
<evidence type="ECO:0000256" key="2">
    <source>
        <dbReference type="ARBA" id="ARBA00022801"/>
    </source>
</evidence>
<evidence type="ECO:0000256" key="3">
    <source>
        <dbReference type="ARBA" id="ARBA00048267"/>
    </source>
</evidence>
<dbReference type="InterPro" id="IPR001789">
    <property type="entry name" value="Sig_transdc_resp-reg_receiver"/>
</dbReference>
<dbReference type="PIRSF" id="PIRSF000876">
    <property type="entry name" value="RR_chemtxs_CheB"/>
    <property type="match status" value="1"/>
</dbReference>
<feature type="modified residue" description="4-aspartylphosphate" evidence="4 6">
    <location>
        <position position="50"/>
    </location>
</feature>
<dbReference type="PANTHER" id="PTHR42872:SF3">
    <property type="entry name" value="PROTEIN-GLUTAMATE METHYLESTERASE_PROTEIN-GLUTAMINE GLUTAMINASE 1"/>
    <property type="match status" value="1"/>
</dbReference>